<name>A0AAD4Z647_PRUDU</name>
<reference evidence="1 2" key="1">
    <citation type="journal article" date="2022" name="G3 (Bethesda)">
        <title>Whole-genome sequence and methylome profiling of the almond [Prunus dulcis (Mill.) D.A. Webb] cultivar 'Nonpareil'.</title>
        <authorList>
            <person name="D'Amico-Willman K.M."/>
            <person name="Ouma W.Z."/>
            <person name="Meulia T."/>
            <person name="Sideli G.M."/>
            <person name="Gradziel T.M."/>
            <person name="Fresnedo-Ramirez J."/>
        </authorList>
    </citation>
    <scope>NUCLEOTIDE SEQUENCE [LARGE SCALE GENOMIC DNA]</scope>
    <source>
        <strain evidence="1">Clone GOH B32 T37-40</strain>
    </source>
</reference>
<evidence type="ECO:0000313" key="1">
    <source>
        <dbReference type="EMBL" id="KAI5333924.1"/>
    </source>
</evidence>
<accession>A0AAD4Z647</accession>
<protein>
    <submittedName>
        <fullName evidence="1">Uncharacterized protein</fullName>
    </submittedName>
</protein>
<organism evidence="1 2">
    <name type="scientific">Prunus dulcis</name>
    <name type="common">Almond</name>
    <name type="synonym">Amygdalus dulcis</name>
    <dbReference type="NCBI Taxonomy" id="3755"/>
    <lineage>
        <taxon>Eukaryota</taxon>
        <taxon>Viridiplantae</taxon>
        <taxon>Streptophyta</taxon>
        <taxon>Embryophyta</taxon>
        <taxon>Tracheophyta</taxon>
        <taxon>Spermatophyta</taxon>
        <taxon>Magnoliopsida</taxon>
        <taxon>eudicotyledons</taxon>
        <taxon>Gunneridae</taxon>
        <taxon>Pentapetalae</taxon>
        <taxon>rosids</taxon>
        <taxon>fabids</taxon>
        <taxon>Rosales</taxon>
        <taxon>Rosaceae</taxon>
        <taxon>Amygdaloideae</taxon>
        <taxon>Amygdaleae</taxon>
        <taxon>Prunus</taxon>
    </lineage>
</organism>
<evidence type="ECO:0000313" key="2">
    <source>
        <dbReference type="Proteomes" id="UP001054821"/>
    </source>
</evidence>
<proteinExistence type="predicted"/>
<sequence length="68" mass="7666">MIDFSKVEEMHGGDNAGVNDEEAYLDSGFSRSDWNPKITVGQIFSSKKALLTELRLTALRGHFEFKVM</sequence>
<comment type="caution">
    <text evidence="1">The sequence shown here is derived from an EMBL/GenBank/DDBJ whole genome shotgun (WGS) entry which is preliminary data.</text>
</comment>
<gene>
    <name evidence="1" type="ORF">L3X38_024056</name>
</gene>
<dbReference type="Proteomes" id="UP001054821">
    <property type="component" value="Chromosome 4"/>
</dbReference>
<dbReference type="EMBL" id="JAJFAZ020000004">
    <property type="protein sequence ID" value="KAI5333924.1"/>
    <property type="molecule type" value="Genomic_DNA"/>
</dbReference>
<keyword evidence="2" id="KW-1185">Reference proteome</keyword>
<dbReference type="AlphaFoldDB" id="A0AAD4Z647"/>